<protein>
    <submittedName>
        <fullName evidence="1">Uncharacterized protein</fullName>
    </submittedName>
</protein>
<name>A0ACB9M0F1_BAUVA</name>
<dbReference type="Proteomes" id="UP000828941">
    <property type="component" value="Chromosome 10"/>
</dbReference>
<evidence type="ECO:0000313" key="2">
    <source>
        <dbReference type="Proteomes" id="UP000828941"/>
    </source>
</evidence>
<reference evidence="1 2" key="1">
    <citation type="journal article" date="2022" name="DNA Res.">
        <title>Chromosomal-level genome assembly of the orchid tree Bauhinia variegata (Leguminosae; Cercidoideae) supports the allotetraploid origin hypothesis of Bauhinia.</title>
        <authorList>
            <person name="Zhong Y."/>
            <person name="Chen Y."/>
            <person name="Zheng D."/>
            <person name="Pang J."/>
            <person name="Liu Y."/>
            <person name="Luo S."/>
            <person name="Meng S."/>
            <person name="Qian L."/>
            <person name="Wei D."/>
            <person name="Dai S."/>
            <person name="Zhou R."/>
        </authorList>
    </citation>
    <scope>NUCLEOTIDE SEQUENCE [LARGE SCALE GENOMIC DNA]</scope>
    <source>
        <strain evidence="1">BV-YZ2020</strain>
    </source>
</reference>
<dbReference type="EMBL" id="CM039435">
    <property type="protein sequence ID" value="KAI4317470.1"/>
    <property type="molecule type" value="Genomic_DNA"/>
</dbReference>
<organism evidence="1 2">
    <name type="scientific">Bauhinia variegata</name>
    <name type="common">Purple orchid tree</name>
    <name type="synonym">Phanera variegata</name>
    <dbReference type="NCBI Taxonomy" id="167791"/>
    <lineage>
        <taxon>Eukaryota</taxon>
        <taxon>Viridiplantae</taxon>
        <taxon>Streptophyta</taxon>
        <taxon>Embryophyta</taxon>
        <taxon>Tracheophyta</taxon>
        <taxon>Spermatophyta</taxon>
        <taxon>Magnoliopsida</taxon>
        <taxon>eudicotyledons</taxon>
        <taxon>Gunneridae</taxon>
        <taxon>Pentapetalae</taxon>
        <taxon>rosids</taxon>
        <taxon>fabids</taxon>
        <taxon>Fabales</taxon>
        <taxon>Fabaceae</taxon>
        <taxon>Cercidoideae</taxon>
        <taxon>Cercideae</taxon>
        <taxon>Bauhiniinae</taxon>
        <taxon>Bauhinia</taxon>
    </lineage>
</organism>
<comment type="caution">
    <text evidence="1">The sequence shown here is derived from an EMBL/GenBank/DDBJ whole genome shotgun (WGS) entry which is preliminary data.</text>
</comment>
<sequence length="452" mass="52515">MNVEKDLGSGLKPNREKKKKHKERKNKHESDEVASFSEISEENCNGEAAEAKTIPSEGDMKIMMNGEKESKRKKRKKGKEGRDNNDIANGNTAIGEVSALKPEPNADKVSTKVVDTEVDHEDRKKIKRKKKKLYEQASNGDNVVADTERTSKRVTFSDKVEVLNDGLIRGKRFTPEEDKKIKEAVFNYIESHGLGDEGLNMVLHCKSHKQVKNCWKEIGASLPLRPWVSVYYRAHILFERDENRKWTPEEYELIQNYQQKHGSDWKVLAEAMGKHRIHVKDTWRRLKVPKQKKGNWSQEEYQNLFDLVNMDLRMRAEEEYRKSKHGMLRDNIPWEAISSKLETRSNAHCCIKWYSQLTSPMVSEGMWSDTDDYRLLNALFTLDASCMEEVDWDHLLEHRSGDVCRKRWNQIVQHIGEHGNKSFAEQVEILSKRYCPDLVEAREAFDGKPVVT</sequence>
<evidence type="ECO:0000313" key="1">
    <source>
        <dbReference type="EMBL" id="KAI4317470.1"/>
    </source>
</evidence>
<accession>A0ACB9M0F1</accession>
<gene>
    <name evidence="1" type="ORF">L6164_025337</name>
</gene>
<keyword evidence="2" id="KW-1185">Reference proteome</keyword>
<proteinExistence type="predicted"/>